<protein>
    <submittedName>
        <fullName evidence="2">8090_t:CDS:1</fullName>
    </submittedName>
</protein>
<evidence type="ECO:0000313" key="2">
    <source>
        <dbReference type="EMBL" id="CAG8630309.1"/>
    </source>
</evidence>
<proteinExistence type="predicted"/>
<name>A0A9N9GVT9_9GLOM</name>
<feature type="region of interest" description="Disordered" evidence="1">
    <location>
        <begin position="383"/>
        <end position="429"/>
    </location>
</feature>
<organism evidence="2 3">
    <name type="scientific">Diversispora eburnea</name>
    <dbReference type="NCBI Taxonomy" id="1213867"/>
    <lineage>
        <taxon>Eukaryota</taxon>
        <taxon>Fungi</taxon>
        <taxon>Fungi incertae sedis</taxon>
        <taxon>Mucoromycota</taxon>
        <taxon>Glomeromycotina</taxon>
        <taxon>Glomeromycetes</taxon>
        <taxon>Diversisporales</taxon>
        <taxon>Diversisporaceae</taxon>
        <taxon>Diversispora</taxon>
    </lineage>
</organism>
<feature type="compositionally biased region" description="Acidic residues" evidence="1">
    <location>
        <begin position="35"/>
        <end position="46"/>
    </location>
</feature>
<dbReference type="AlphaFoldDB" id="A0A9N9GVT9"/>
<comment type="caution">
    <text evidence="2">The sequence shown here is derived from an EMBL/GenBank/DDBJ whole genome shotgun (WGS) entry which is preliminary data.</text>
</comment>
<evidence type="ECO:0000313" key="3">
    <source>
        <dbReference type="Proteomes" id="UP000789706"/>
    </source>
</evidence>
<reference evidence="2" key="1">
    <citation type="submission" date="2021-06" db="EMBL/GenBank/DDBJ databases">
        <authorList>
            <person name="Kallberg Y."/>
            <person name="Tangrot J."/>
            <person name="Rosling A."/>
        </authorList>
    </citation>
    <scope>NUCLEOTIDE SEQUENCE</scope>
    <source>
        <strain evidence="2">AZ414A</strain>
    </source>
</reference>
<dbReference type="Proteomes" id="UP000789706">
    <property type="component" value="Unassembled WGS sequence"/>
</dbReference>
<feature type="compositionally biased region" description="Basic residues" evidence="1">
    <location>
        <begin position="1"/>
        <end position="12"/>
    </location>
</feature>
<gene>
    <name evidence="2" type="ORF">DEBURN_LOCUS10746</name>
</gene>
<feature type="non-terminal residue" evidence="2">
    <location>
        <position position="1"/>
    </location>
</feature>
<keyword evidence="3" id="KW-1185">Reference proteome</keyword>
<evidence type="ECO:0000256" key="1">
    <source>
        <dbReference type="SAM" id="MobiDB-lite"/>
    </source>
</evidence>
<dbReference type="EMBL" id="CAJVPK010003718">
    <property type="protein sequence ID" value="CAG8630309.1"/>
    <property type="molecule type" value="Genomic_DNA"/>
</dbReference>
<sequence>VEDIKKKRPLKRNRQDTDERYTTPPPHSNVTESVEVIDDSESDTESIDIDQGEEEIGSLTQGEVDIRNKLLKILTTRQEKDKEAGKDFMASIYLNNIIDLSDDEIYKRIKKSLNKDQVSWLEGVLQKKSWKLTPEFTEYINQFTEEACTRANIPTIVRKSCISGRFDSSYHEAHDIAQHILTHFSLRLEAPMRVEYRGYNLERTFAIDTIIYILNRIFRIHQDQLDVAWIEQTTPNTKNHKFDSLYKVISTTGNNQIIIIVEFSRGRKTPVSKKDGDLIKLCRNAMRALNALLRIVPKERARLYLVQSFNGFVEIKYLVRSLPTIYMLQQFLCVKIPATFDDFEQFSKDMMCLMNWQTDVLSTARAVNKAITNVIENNNIHITSVDDTPQKKKSNKNQPLPKSPSPDSSPPSFSSSGRDLMRHLDSPVHEKIDLNDLDNTLFKSKNSKN</sequence>
<feature type="compositionally biased region" description="Basic and acidic residues" evidence="1">
    <location>
        <begin position="419"/>
        <end position="429"/>
    </location>
</feature>
<accession>A0A9N9GVT9</accession>
<dbReference type="OrthoDB" id="2397787at2759"/>
<feature type="region of interest" description="Disordered" evidence="1">
    <location>
        <begin position="1"/>
        <end position="46"/>
    </location>
</feature>